<reference evidence="1" key="2">
    <citation type="submission" date="2019-01" db="UniProtKB">
        <authorList>
            <consortium name="EnsemblPlants"/>
        </authorList>
    </citation>
    <scope>IDENTIFICATION</scope>
    <source>
        <strain evidence="1">cv. Heinz 1706</strain>
    </source>
</reference>
<dbReference type="Gramene" id="Solyc07g053375.1.1">
    <property type="protein sequence ID" value="Solyc07g053375.1.1"/>
    <property type="gene ID" value="Solyc07g053375.1"/>
</dbReference>
<dbReference type="InParanoid" id="A0A3Q7HBY6"/>
<organism evidence="1">
    <name type="scientific">Solanum lycopersicum</name>
    <name type="common">Tomato</name>
    <name type="synonym">Lycopersicon esculentum</name>
    <dbReference type="NCBI Taxonomy" id="4081"/>
    <lineage>
        <taxon>Eukaryota</taxon>
        <taxon>Viridiplantae</taxon>
        <taxon>Streptophyta</taxon>
        <taxon>Embryophyta</taxon>
        <taxon>Tracheophyta</taxon>
        <taxon>Spermatophyta</taxon>
        <taxon>Magnoliopsida</taxon>
        <taxon>eudicotyledons</taxon>
        <taxon>Gunneridae</taxon>
        <taxon>Pentapetalae</taxon>
        <taxon>asterids</taxon>
        <taxon>lamiids</taxon>
        <taxon>Solanales</taxon>
        <taxon>Solanaceae</taxon>
        <taxon>Solanoideae</taxon>
        <taxon>Solaneae</taxon>
        <taxon>Solanum</taxon>
        <taxon>Solanum subgen. Lycopersicon</taxon>
    </lineage>
</organism>
<dbReference type="AlphaFoldDB" id="A0A3Q7HBY6"/>
<reference evidence="1" key="1">
    <citation type="journal article" date="2012" name="Nature">
        <title>The tomato genome sequence provides insights into fleshy fruit evolution.</title>
        <authorList>
            <consortium name="Tomato Genome Consortium"/>
        </authorList>
    </citation>
    <scope>NUCLEOTIDE SEQUENCE [LARGE SCALE GENOMIC DNA]</scope>
    <source>
        <strain evidence="1">cv. Heinz 1706</strain>
    </source>
</reference>
<protein>
    <submittedName>
        <fullName evidence="1">Uncharacterized protein</fullName>
    </submittedName>
</protein>
<keyword evidence="2" id="KW-1185">Reference proteome</keyword>
<proteinExistence type="predicted"/>
<accession>A0A3Q7HBY6</accession>
<evidence type="ECO:0000313" key="1">
    <source>
        <dbReference type="EnsemblPlants" id="Solyc07g053375.1.1"/>
    </source>
</evidence>
<name>A0A3Q7HBY6_SOLLC</name>
<evidence type="ECO:0000313" key="2">
    <source>
        <dbReference type="Proteomes" id="UP000004994"/>
    </source>
</evidence>
<sequence>MELIYCFLPATYEQTGYWCLGSMMLPQQVTRSIDYQAYRDRPLRAGMTKKSSITNWSKLITNKNRGN</sequence>
<dbReference type="EnsemblPlants" id="Solyc07g053375.1.1">
    <property type="protein sequence ID" value="Solyc07g053375.1.1"/>
    <property type="gene ID" value="Solyc07g053375.1"/>
</dbReference>
<dbReference type="Proteomes" id="UP000004994">
    <property type="component" value="Chromosome 7"/>
</dbReference>